<dbReference type="GO" id="GO:0008270">
    <property type="term" value="F:zinc ion binding"/>
    <property type="evidence" value="ECO:0007669"/>
    <property type="project" value="UniProtKB-KW"/>
</dbReference>
<dbReference type="GO" id="GO:0002181">
    <property type="term" value="P:cytoplasmic translation"/>
    <property type="evidence" value="ECO:0007669"/>
    <property type="project" value="TreeGrafter"/>
</dbReference>
<keyword evidence="8" id="KW-0863">Zinc-finger</keyword>
<evidence type="ECO:0000256" key="10">
    <source>
        <dbReference type="ARBA" id="ARBA00023054"/>
    </source>
</evidence>
<keyword evidence="15" id="KW-1185">Reference proteome</keyword>
<dbReference type="GO" id="GO:0005634">
    <property type="term" value="C:nucleus"/>
    <property type="evidence" value="ECO:0007669"/>
    <property type="project" value="UniProtKB-SubCell"/>
</dbReference>
<name>A0A212FK99_DANPL</name>
<evidence type="ECO:0000256" key="6">
    <source>
        <dbReference type="ARBA" id="ARBA00022723"/>
    </source>
</evidence>
<evidence type="ECO:0000256" key="7">
    <source>
        <dbReference type="ARBA" id="ARBA00022737"/>
    </source>
</evidence>
<protein>
    <recommendedName>
        <fullName evidence="4">Zinc finger CCCH domain-containing protein 15</fullName>
    </recommendedName>
</protein>
<dbReference type="PROSITE" id="PS50103">
    <property type="entry name" value="ZF_C3H1"/>
    <property type="match status" value="2"/>
</dbReference>
<evidence type="ECO:0000256" key="4">
    <source>
        <dbReference type="ARBA" id="ARBA00015073"/>
    </source>
</evidence>
<dbReference type="SMART" id="SM00356">
    <property type="entry name" value="ZnF_C3H1"/>
    <property type="match status" value="2"/>
</dbReference>
<keyword evidence="7" id="KW-0677">Repeat</keyword>
<evidence type="ECO:0000256" key="11">
    <source>
        <dbReference type="ARBA" id="ARBA00023242"/>
    </source>
</evidence>
<sequence>MPPKKAAAASKKTEAKKKDKVIEDKTFGLKNKKGAKQQKFIQQVEKQVKSGGIHPAKPMDDKKKDKEQKLKEQKELAMLFKPVQTQKVEKGIDPKSVVCTFFKQGQCTKGDKCKFSHDLSIERKAEKRSLYVDMRDDEDTMDNWDEDKLKEVVEKKHGEGNKQRPGTDIICKHFLEAVEKSKYGWFWECPSGTKCIYRHALPPGFVLKRDKKKLEDKKNEISLVDLIERERAALGPNQTKITLETFLAWKKKKIKEKQEAFTQAEEQKRNDFKAGRAVGLSGREMFAFDPALAADDDDDEAVDLRYYDDEEEQDDTEYRDIQLDLIGMEAAEVDGSGTKATEDRLQQLSQGLENGEKQPASAEDGSTAVPINENLFLDEDLDEELQNLDLED</sequence>
<dbReference type="FunFam" id="4.10.1000.10:FF:000050">
    <property type="entry name" value="AGAP008634-PA"/>
    <property type="match status" value="1"/>
</dbReference>
<dbReference type="GO" id="GO:0005829">
    <property type="term" value="C:cytosol"/>
    <property type="evidence" value="ECO:0007669"/>
    <property type="project" value="TreeGrafter"/>
</dbReference>
<dbReference type="Proteomes" id="UP000007151">
    <property type="component" value="Unassembled WGS sequence"/>
</dbReference>
<dbReference type="eggNOG" id="KOG1763">
    <property type="taxonomic scope" value="Eukaryota"/>
</dbReference>
<evidence type="ECO:0000313" key="15">
    <source>
        <dbReference type="Proteomes" id="UP000007151"/>
    </source>
</evidence>
<dbReference type="PANTHER" id="PTHR12681">
    <property type="entry name" value="ZINC FINGER-CONTAINING PROTEIN P48ZNF"/>
    <property type="match status" value="1"/>
</dbReference>
<dbReference type="Pfam" id="PF16543">
    <property type="entry name" value="DFRP_C"/>
    <property type="match status" value="1"/>
</dbReference>
<comment type="subcellular location">
    <subcellularLocation>
        <location evidence="2">Cytoplasm</location>
    </subcellularLocation>
    <subcellularLocation>
        <location evidence="1">Nucleus</location>
    </subcellularLocation>
</comment>
<evidence type="ECO:0000256" key="3">
    <source>
        <dbReference type="ARBA" id="ARBA00010043"/>
    </source>
</evidence>
<evidence type="ECO:0000256" key="12">
    <source>
        <dbReference type="SAM" id="MobiDB-lite"/>
    </source>
</evidence>
<dbReference type="KEGG" id="dpl:KGM_210386"/>
<comment type="caution">
    <text evidence="14">The sequence shown here is derived from an EMBL/GenBank/DDBJ whole genome shotgun (WGS) entry which is preliminary data.</text>
</comment>
<dbReference type="Pfam" id="PF00642">
    <property type="entry name" value="zf-CCCH"/>
    <property type="match status" value="1"/>
</dbReference>
<evidence type="ECO:0000256" key="8">
    <source>
        <dbReference type="ARBA" id="ARBA00022771"/>
    </source>
</evidence>
<dbReference type="GO" id="GO:0003729">
    <property type="term" value="F:mRNA binding"/>
    <property type="evidence" value="ECO:0007669"/>
    <property type="project" value="TreeGrafter"/>
</dbReference>
<dbReference type="InterPro" id="IPR036855">
    <property type="entry name" value="Znf_CCCH_sf"/>
</dbReference>
<feature type="region of interest" description="Disordered" evidence="12">
    <location>
        <begin position="332"/>
        <end position="370"/>
    </location>
</feature>
<feature type="domain" description="C3H1-type" evidence="13">
    <location>
        <begin position="165"/>
        <end position="202"/>
    </location>
</feature>
<keyword evidence="5" id="KW-0963">Cytoplasm</keyword>
<keyword evidence="11" id="KW-0539">Nucleus</keyword>
<dbReference type="FunCoup" id="A0A212FK99">
    <property type="interactions" value="2356"/>
</dbReference>
<dbReference type="InterPro" id="IPR032378">
    <property type="entry name" value="ZC3H15/TMA46_C"/>
</dbReference>
<dbReference type="SUPFAM" id="SSF90229">
    <property type="entry name" value="CCCH zinc finger"/>
    <property type="match status" value="1"/>
</dbReference>
<feature type="region of interest" description="Disordered" evidence="12">
    <location>
        <begin position="45"/>
        <end position="70"/>
    </location>
</feature>
<dbReference type="PANTHER" id="PTHR12681:SF0">
    <property type="entry name" value="ZINC FINGER CCCH DOMAIN-CONTAINING PROTEIN 15"/>
    <property type="match status" value="1"/>
</dbReference>
<feature type="compositionally biased region" description="Basic and acidic residues" evidence="12">
    <location>
        <begin position="57"/>
        <end position="70"/>
    </location>
</feature>
<proteinExistence type="inferred from homology"/>
<evidence type="ECO:0000256" key="9">
    <source>
        <dbReference type="ARBA" id="ARBA00022833"/>
    </source>
</evidence>
<comment type="similarity">
    <text evidence="3">Belongs to the ZC3H15/TMA46 family.</text>
</comment>
<keyword evidence="6" id="KW-0479">Metal-binding</keyword>
<evidence type="ECO:0000313" key="14">
    <source>
        <dbReference type="EMBL" id="OWR54120.1"/>
    </source>
</evidence>
<dbReference type="STRING" id="278856.A0A212FK99"/>
<reference evidence="14 15" key="1">
    <citation type="journal article" date="2011" name="Cell">
        <title>The monarch butterfly genome yields insights into long-distance migration.</title>
        <authorList>
            <person name="Zhan S."/>
            <person name="Merlin C."/>
            <person name="Boore J.L."/>
            <person name="Reppert S.M."/>
        </authorList>
    </citation>
    <scope>NUCLEOTIDE SEQUENCE [LARGE SCALE GENOMIC DNA]</scope>
    <source>
        <strain evidence="14">F-2</strain>
    </source>
</reference>
<keyword evidence="9" id="KW-0862">Zinc</keyword>
<gene>
    <name evidence="14" type="ORF">KGM_210386</name>
</gene>
<dbReference type="AlphaFoldDB" id="A0A212FK99"/>
<organism evidence="14 15">
    <name type="scientific">Danaus plexippus plexippus</name>
    <dbReference type="NCBI Taxonomy" id="278856"/>
    <lineage>
        <taxon>Eukaryota</taxon>
        <taxon>Metazoa</taxon>
        <taxon>Ecdysozoa</taxon>
        <taxon>Arthropoda</taxon>
        <taxon>Hexapoda</taxon>
        <taxon>Insecta</taxon>
        <taxon>Pterygota</taxon>
        <taxon>Neoptera</taxon>
        <taxon>Endopterygota</taxon>
        <taxon>Lepidoptera</taxon>
        <taxon>Glossata</taxon>
        <taxon>Ditrysia</taxon>
        <taxon>Papilionoidea</taxon>
        <taxon>Nymphalidae</taxon>
        <taxon>Danainae</taxon>
        <taxon>Danaini</taxon>
        <taxon>Danaina</taxon>
        <taxon>Danaus</taxon>
        <taxon>Danaus</taxon>
    </lineage>
</organism>
<evidence type="ECO:0000256" key="2">
    <source>
        <dbReference type="ARBA" id="ARBA00004496"/>
    </source>
</evidence>
<evidence type="ECO:0000259" key="13">
    <source>
        <dbReference type="PROSITE" id="PS50103"/>
    </source>
</evidence>
<dbReference type="Gene3D" id="6.20.400.10">
    <property type="match status" value="1"/>
</dbReference>
<evidence type="ECO:0000256" key="1">
    <source>
        <dbReference type="ARBA" id="ARBA00004123"/>
    </source>
</evidence>
<accession>A0A212FK99</accession>
<dbReference type="Gene3D" id="4.10.1000.10">
    <property type="entry name" value="Zinc finger, CCCH-type"/>
    <property type="match status" value="1"/>
</dbReference>
<keyword evidence="10" id="KW-0175">Coiled coil</keyword>
<dbReference type="Pfam" id="PF14608">
    <property type="entry name" value="zf-CCCH_2"/>
    <property type="match status" value="1"/>
</dbReference>
<dbReference type="OrthoDB" id="278280at2759"/>
<feature type="domain" description="C3H1-type" evidence="13">
    <location>
        <begin position="93"/>
        <end position="120"/>
    </location>
</feature>
<evidence type="ECO:0000256" key="5">
    <source>
        <dbReference type="ARBA" id="ARBA00022490"/>
    </source>
</evidence>
<dbReference type="InterPro" id="IPR000571">
    <property type="entry name" value="Znf_CCCH"/>
</dbReference>
<dbReference type="EMBL" id="AGBW02008141">
    <property type="protein sequence ID" value="OWR54120.1"/>
    <property type="molecule type" value="Genomic_DNA"/>
</dbReference>